<dbReference type="EnsemblMetazoa" id="ENSAATROPT011870">
    <property type="protein sequence ID" value="ENSAATROPP010753"/>
    <property type="gene ID" value="ENSAATROPG009670"/>
</dbReference>
<evidence type="ECO:0000313" key="11">
    <source>
        <dbReference type="EnsemblMetazoa" id="ENSAATROPP010753"/>
    </source>
</evidence>
<keyword evidence="8" id="KW-0325">Glycoprotein</keyword>
<comment type="function">
    <text evidence="9">May be involved in vascular wall and kidney homeostasis.</text>
</comment>
<dbReference type="InterPro" id="IPR018202">
    <property type="entry name" value="Ser_caboxypep_ser_AS"/>
</dbReference>
<dbReference type="SUPFAM" id="SSF53474">
    <property type="entry name" value="alpha/beta-Hydrolases"/>
    <property type="match status" value="1"/>
</dbReference>
<dbReference type="PROSITE" id="PS00131">
    <property type="entry name" value="CARBOXYPEPT_SER_SER"/>
    <property type="match status" value="1"/>
</dbReference>
<feature type="chain" id="PRO_5042316107" description="Carboxypeptidase" evidence="10">
    <location>
        <begin position="21"/>
        <end position="444"/>
    </location>
</feature>
<evidence type="ECO:0000256" key="6">
    <source>
        <dbReference type="ARBA" id="ARBA00022729"/>
    </source>
</evidence>
<dbReference type="InterPro" id="IPR029058">
    <property type="entry name" value="AB_hydrolase_fold"/>
</dbReference>
<dbReference type="EC" id="3.4.16.-" evidence="10"/>
<evidence type="ECO:0000256" key="2">
    <source>
        <dbReference type="ARBA" id="ARBA00009431"/>
    </source>
</evidence>
<dbReference type="GO" id="GO:0004185">
    <property type="term" value="F:serine-type carboxypeptidase activity"/>
    <property type="evidence" value="ECO:0007669"/>
    <property type="project" value="UniProtKB-UniRule"/>
</dbReference>
<keyword evidence="6 10" id="KW-0732">Signal</keyword>
<dbReference type="PANTHER" id="PTHR11802:SF3">
    <property type="entry name" value="RETINOID-INDUCIBLE SERINE CARBOXYPEPTIDASE"/>
    <property type="match status" value="1"/>
</dbReference>
<dbReference type="PRINTS" id="PR00724">
    <property type="entry name" value="CRBOXYPTASEC"/>
</dbReference>
<dbReference type="GO" id="GO:0005576">
    <property type="term" value="C:extracellular region"/>
    <property type="evidence" value="ECO:0007669"/>
    <property type="project" value="UniProtKB-SubCell"/>
</dbReference>
<sequence>MQSAVLVSVALTALVAMVGAVPREGFGPGMQDWGYAEVRPGAHMFWWLYYTTADVPNHADRPLVIWLQGGPGASSMYGNFEELGPLTLELDERNHTWVRDYNVLFIDNPVGTGFSYVEDFSLLTKTNGEIADDLVELMKQFYNVQPEFRSTPLHIYAESYGGKMAPEFAYVLDKAIKNGEIECNLQSVGIVAPWVSPIDSVLSWAEFLLNMGFVDTKGYRAIQASAIETEHVLNQGDWEQATILWGRTEDVILRETHGIDFYNVLFKQDYASTRAQLELFSRDMRSAIASRATRLATEDRDQMLEDLMRFEVHPALSLPVESVYGAQSGRVFNTLAGDFMKPAIDVMELLLNNTSLDVVVITGQLDLIVATPGNVRWIEKIKWEGQNSYLQAPRNAVGQHGVLEGYEKVYGKLSVYWALRAGHMVPADNPILMDLILRKHVPVA</sequence>
<name>A0AAG5DJH8_ANOAO</name>
<proteinExistence type="inferred from homology"/>
<reference evidence="11" key="1">
    <citation type="submission" date="2024-04" db="UniProtKB">
        <authorList>
            <consortium name="EnsemblMetazoa"/>
        </authorList>
    </citation>
    <scope>IDENTIFICATION</scope>
    <source>
        <strain evidence="11">EBRO</strain>
    </source>
</reference>
<dbReference type="Gene3D" id="3.40.50.1820">
    <property type="entry name" value="alpha/beta hydrolase"/>
    <property type="match status" value="1"/>
</dbReference>
<evidence type="ECO:0000256" key="10">
    <source>
        <dbReference type="RuleBase" id="RU361156"/>
    </source>
</evidence>
<evidence type="ECO:0000256" key="5">
    <source>
        <dbReference type="ARBA" id="ARBA00022670"/>
    </source>
</evidence>
<dbReference type="Pfam" id="PF00450">
    <property type="entry name" value="Peptidase_S10"/>
    <property type="match status" value="1"/>
</dbReference>
<protein>
    <recommendedName>
        <fullName evidence="10">Carboxypeptidase</fullName>
        <ecNumber evidence="10">3.4.16.-</ecNumber>
    </recommendedName>
</protein>
<dbReference type="Proteomes" id="UP000075880">
    <property type="component" value="Unassembled WGS sequence"/>
</dbReference>
<dbReference type="InterPro" id="IPR001563">
    <property type="entry name" value="Peptidase_S10"/>
</dbReference>
<comment type="similarity">
    <text evidence="2 10">Belongs to the peptidase S10 family.</text>
</comment>
<keyword evidence="3" id="KW-0964">Secreted</keyword>
<accession>A0AAG5DJH8</accession>
<dbReference type="PANTHER" id="PTHR11802">
    <property type="entry name" value="SERINE PROTEASE FAMILY S10 SERINE CARBOXYPEPTIDASE"/>
    <property type="match status" value="1"/>
</dbReference>
<evidence type="ECO:0000313" key="12">
    <source>
        <dbReference type="Proteomes" id="UP000075880"/>
    </source>
</evidence>
<dbReference type="AlphaFoldDB" id="A0AAG5DJH8"/>
<feature type="signal peptide" evidence="10">
    <location>
        <begin position="1"/>
        <end position="20"/>
    </location>
</feature>
<keyword evidence="5 10" id="KW-0645">Protease</keyword>
<dbReference type="FunFam" id="3.40.50.1820:FF:000075">
    <property type="entry name" value="Carboxypeptidase"/>
    <property type="match status" value="1"/>
</dbReference>
<keyword evidence="4 10" id="KW-0121">Carboxypeptidase</keyword>
<comment type="subcellular location">
    <subcellularLocation>
        <location evidence="1">Secreted</location>
    </subcellularLocation>
</comment>
<evidence type="ECO:0000256" key="8">
    <source>
        <dbReference type="ARBA" id="ARBA00023180"/>
    </source>
</evidence>
<dbReference type="GO" id="GO:0006508">
    <property type="term" value="P:proteolysis"/>
    <property type="evidence" value="ECO:0007669"/>
    <property type="project" value="UniProtKB-KW"/>
</dbReference>
<evidence type="ECO:0000256" key="4">
    <source>
        <dbReference type="ARBA" id="ARBA00022645"/>
    </source>
</evidence>
<evidence type="ECO:0000256" key="7">
    <source>
        <dbReference type="ARBA" id="ARBA00022801"/>
    </source>
</evidence>
<keyword evidence="7 10" id="KW-0378">Hydrolase</keyword>
<evidence type="ECO:0000256" key="1">
    <source>
        <dbReference type="ARBA" id="ARBA00004613"/>
    </source>
</evidence>
<evidence type="ECO:0000256" key="9">
    <source>
        <dbReference type="ARBA" id="ARBA00055847"/>
    </source>
</evidence>
<organism evidence="11 12">
    <name type="scientific">Anopheles atroparvus</name>
    <name type="common">European mosquito</name>
    <dbReference type="NCBI Taxonomy" id="41427"/>
    <lineage>
        <taxon>Eukaryota</taxon>
        <taxon>Metazoa</taxon>
        <taxon>Ecdysozoa</taxon>
        <taxon>Arthropoda</taxon>
        <taxon>Hexapoda</taxon>
        <taxon>Insecta</taxon>
        <taxon>Pterygota</taxon>
        <taxon>Neoptera</taxon>
        <taxon>Endopterygota</taxon>
        <taxon>Diptera</taxon>
        <taxon>Nematocera</taxon>
        <taxon>Culicoidea</taxon>
        <taxon>Culicidae</taxon>
        <taxon>Anophelinae</taxon>
        <taxon>Anopheles</taxon>
    </lineage>
</organism>
<evidence type="ECO:0000256" key="3">
    <source>
        <dbReference type="ARBA" id="ARBA00022525"/>
    </source>
</evidence>
<keyword evidence="12" id="KW-1185">Reference proteome</keyword>